<organism evidence="3 4">
    <name type="scientific">Deinococcus humi</name>
    <dbReference type="NCBI Taxonomy" id="662880"/>
    <lineage>
        <taxon>Bacteria</taxon>
        <taxon>Thermotogati</taxon>
        <taxon>Deinococcota</taxon>
        <taxon>Deinococci</taxon>
        <taxon>Deinococcales</taxon>
        <taxon>Deinococcaceae</taxon>
        <taxon>Deinococcus</taxon>
    </lineage>
</organism>
<reference evidence="3 4" key="1">
    <citation type="submission" date="2020-08" db="EMBL/GenBank/DDBJ databases">
        <title>Genomic Encyclopedia of Type Strains, Phase IV (KMG-IV): sequencing the most valuable type-strain genomes for metagenomic binning, comparative biology and taxonomic classification.</title>
        <authorList>
            <person name="Goeker M."/>
        </authorList>
    </citation>
    <scope>NUCLEOTIDE SEQUENCE [LARGE SCALE GENOMIC DNA]</scope>
    <source>
        <strain evidence="3 4">DSM 27939</strain>
    </source>
</reference>
<comment type="caution">
    <text evidence="3">The sequence shown here is derived from an EMBL/GenBank/DDBJ whole genome shotgun (WGS) entry which is preliminary data.</text>
</comment>
<dbReference type="EMBL" id="JACHFL010000019">
    <property type="protein sequence ID" value="MBB5365584.1"/>
    <property type="molecule type" value="Genomic_DNA"/>
</dbReference>
<sequence>MSPHTDLHLPRRDPHGETLRRRLYTGVVVCGVALVLFGILMQRILNLQEPYLQYVAPWVLGLNVLALWWLLTRRALIVVELASVGVLAAASVAHIVLVSLKAPSLPGAYPNSGPYWAVMCVCVLAFLALPPRRATAFNLTYLPFTLLLPWLLPETHTAPSAPGLVRVQLNATMVFLLVWGLSWFRAQYATQAQTQELLRQMAFTDPLTGLPNRHAVYPAVDALLKDAARGQAGSIFLIDLDHFKRINDRHGHGVGDEVLVAAGQVLRNCATEPGAPPPTLGRWGGEEFIVVMPGTTPERAQARAEQLLTEFREWAWPHHLQVTVSIGSSSVRADEDFNGLLARADAALYAAKSSGRDRAVMQGHAKPQELVTA</sequence>
<dbReference type="FunFam" id="3.30.70.270:FF:000001">
    <property type="entry name" value="Diguanylate cyclase domain protein"/>
    <property type="match status" value="1"/>
</dbReference>
<feature type="transmembrane region" description="Helical" evidence="1">
    <location>
        <begin position="21"/>
        <end position="45"/>
    </location>
</feature>
<feature type="transmembrane region" description="Helical" evidence="1">
    <location>
        <begin position="51"/>
        <end position="71"/>
    </location>
</feature>
<name>A0A7W8JYN0_9DEIO</name>
<dbReference type="CDD" id="cd01949">
    <property type="entry name" value="GGDEF"/>
    <property type="match status" value="1"/>
</dbReference>
<keyword evidence="1" id="KW-1133">Transmembrane helix</keyword>
<evidence type="ECO:0000259" key="2">
    <source>
        <dbReference type="PROSITE" id="PS50887"/>
    </source>
</evidence>
<keyword evidence="1" id="KW-0812">Transmembrane</keyword>
<dbReference type="InterPro" id="IPR000160">
    <property type="entry name" value="GGDEF_dom"/>
</dbReference>
<feature type="transmembrane region" description="Helical" evidence="1">
    <location>
        <begin position="164"/>
        <end position="184"/>
    </location>
</feature>
<dbReference type="PANTHER" id="PTHR45138">
    <property type="entry name" value="REGULATORY COMPONENTS OF SENSORY TRANSDUCTION SYSTEM"/>
    <property type="match status" value="1"/>
</dbReference>
<dbReference type="GO" id="GO:0043709">
    <property type="term" value="P:cell adhesion involved in single-species biofilm formation"/>
    <property type="evidence" value="ECO:0007669"/>
    <property type="project" value="TreeGrafter"/>
</dbReference>
<dbReference type="AlphaFoldDB" id="A0A7W8JYN0"/>
<feature type="transmembrane region" description="Helical" evidence="1">
    <location>
        <begin position="112"/>
        <end position="129"/>
    </location>
</feature>
<feature type="domain" description="GGDEF" evidence="2">
    <location>
        <begin position="231"/>
        <end position="364"/>
    </location>
</feature>
<keyword evidence="4" id="KW-1185">Reference proteome</keyword>
<evidence type="ECO:0000313" key="4">
    <source>
        <dbReference type="Proteomes" id="UP000552709"/>
    </source>
</evidence>
<dbReference type="PANTHER" id="PTHR45138:SF9">
    <property type="entry name" value="DIGUANYLATE CYCLASE DGCM-RELATED"/>
    <property type="match status" value="1"/>
</dbReference>
<dbReference type="NCBIfam" id="TIGR00254">
    <property type="entry name" value="GGDEF"/>
    <property type="match status" value="1"/>
</dbReference>
<dbReference type="RefSeq" id="WP_184137191.1">
    <property type="nucleotide sequence ID" value="NZ_JACHFL010000019.1"/>
</dbReference>
<evidence type="ECO:0000313" key="3">
    <source>
        <dbReference type="EMBL" id="MBB5365584.1"/>
    </source>
</evidence>
<dbReference type="Gene3D" id="3.30.70.270">
    <property type="match status" value="1"/>
</dbReference>
<dbReference type="InterPro" id="IPR029787">
    <property type="entry name" value="Nucleotide_cyclase"/>
</dbReference>
<dbReference type="Proteomes" id="UP000552709">
    <property type="component" value="Unassembled WGS sequence"/>
</dbReference>
<dbReference type="SUPFAM" id="SSF55073">
    <property type="entry name" value="Nucleotide cyclase"/>
    <property type="match status" value="1"/>
</dbReference>
<dbReference type="GO" id="GO:0052621">
    <property type="term" value="F:diguanylate cyclase activity"/>
    <property type="evidence" value="ECO:0007669"/>
    <property type="project" value="TreeGrafter"/>
</dbReference>
<dbReference type="GO" id="GO:0005886">
    <property type="term" value="C:plasma membrane"/>
    <property type="evidence" value="ECO:0007669"/>
    <property type="project" value="TreeGrafter"/>
</dbReference>
<evidence type="ECO:0000256" key="1">
    <source>
        <dbReference type="SAM" id="Phobius"/>
    </source>
</evidence>
<dbReference type="PROSITE" id="PS50887">
    <property type="entry name" value="GGDEF"/>
    <property type="match status" value="1"/>
</dbReference>
<gene>
    <name evidence="3" type="ORF">HNQ08_004705</name>
</gene>
<dbReference type="InterPro" id="IPR050469">
    <property type="entry name" value="Diguanylate_Cyclase"/>
</dbReference>
<dbReference type="GO" id="GO:1902201">
    <property type="term" value="P:negative regulation of bacterial-type flagellum-dependent cell motility"/>
    <property type="evidence" value="ECO:0007669"/>
    <property type="project" value="TreeGrafter"/>
</dbReference>
<keyword evidence="1" id="KW-0472">Membrane</keyword>
<proteinExistence type="predicted"/>
<feature type="transmembrane region" description="Helical" evidence="1">
    <location>
        <begin position="78"/>
        <end position="100"/>
    </location>
</feature>
<dbReference type="Pfam" id="PF00990">
    <property type="entry name" value="GGDEF"/>
    <property type="match status" value="1"/>
</dbReference>
<accession>A0A7W8JYN0</accession>
<protein>
    <submittedName>
        <fullName evidence="3">Diguanylate cyclase (GGDEF)-like protein</fullName>
    </submittedName>
</protein>
<dbReference type="InterPro" id="IPR043128">
    <property type="entry name" value="Rev_trsase/Diguanyl_cyclase"/>
</dbReference>
<dbReference type="SMART" id="SM00267">
    <property type="entry name" value="GGDEF"/>
    <property type="match status" value="1"/>
</dbReference>
<feature type="transmembrane region" description="Helical" evidence="1">
    <location>
        <begin position="136"/>
        <end position="152"/>
    </location>
</feature>